<dbReference type="PRINTS" id="PR02008">
    <property type="entry name" value="RCMTFAMILY"/>
</dbReference>
<dbReference type="Pfam" id="PF01189">
    <property type="entry name" value="Methyltr_RsmB-F"/>
    <property type="match status" value="1"/>
</dbReference>
<evidence type="ECO:0000256" key="5">
    <source>
        <dbReference type="ARBA" id="ARBA00022884"/>
    </source>
</evidence>
<dbReference type="RefSeq" id="WP_025021914.1">
    <property type="nucleotide sequence ID" value="NZ_AZGD01000090.1"/>
</dbReference>
<dbReference type="Gene3D" id="3.30.70.1170">
    <property type="entry name" value="Sun protein, domain 3"/>
    <property type="match status" value="1"/>
</dbReference>
<dbReference type="InterPro" id="IPR031340">
    <property type="entry name" value="RsmF_methylt_CI"/>
</dbReference>
<keyword evidence="3 6" id="KW-0808">Transferase</keyword>
<dbReference type="Proteomes" id="UP000051054">
    <property type="component" value="Unassembled WGS sequence"/>
</dbReference>
<evidence type="ECO:0000256" key="6">
    <source>
        <dbReference type="PROSITE-ProRule" id="PRU01023"/>
    </source>
</evidence>
<evidence type="ECO:0000256" key="2">
    <source>
        <dbReference type="ARBA" id="ARBA00022603"/>
    </source>
</evidence>
<dbReference type="OrthoDB" id="9810297at2"/>
<accession>A0A0R1WX76</accession>
<dbReference type="eggNOG" id="COG3270">
    <property type="taxonomic scope" value="Bacteria"/>
</dbReference>
<evidence type="ECO:0000259" key="7">
    <source>
        <dbReference type="PROSITE" id="PS51686"/>
    </source>
</evidence>
<dbReference type="PANTHER" id="PTHR22807">
    <property type="entry name" value="NOP2 YEAST -RELATED NOL1/NOP2/FMU SUN DOMAIN-CONTAINING"/>
    <property type="match status" value="1"/>
</dbReference>
<feature type="binding site" evidence="6">
    <location>
        <begin position="103"/>
        <end position="109"/>
    </location>
    <ligand>
        <name>S-adenosyl-L-methionine</name>
        <dbReference type="ChEBI" id="CHEBI:59789"/>
    </ligand>
</feature>
<dbReference type="Gene3D" id="2.30.130.60">
    <property type="match status" value="1"/>
</dbReference>
<keyword evidence="1" id="KW-0963">Cytoplasm</keyword>
<evidence type="ECO:0000313" key="8">
    <source>
        <dbReference type="EMBL" id="KRM18892.1"/>
    </source>
</evidence>
<dbReference type="EMBL" id="AZGD01000090">
    <property type="protein sequence ID" value="KRM18892.1"/>
    <property type="molecule type" value="Genomic_DNA"/>
</dbReference>
<dbReference type="NCBIfam" id="TIGR00446">
    <property type="entry name" value="nop2p"/>
    <property type="match status" value="1"/>
</dbReference>
<comment type="similarity">
    <text evidence="6">Belongs to the class I-like SAM-binding methyltransferase superfamily. RsmB/NOP family.</text>
</comment>
<evidence type="ECO:0000256" key="3">
    <source>
        <dbReference type="ARBA" id="ARBA00022679"/>
    </source>
</evidence>
<protein>
    <submittedName>
        <fullName evidence="8">Trna and rrna cytosine-c5-methylase</fullName>
    </submittedName>
</protein>
<dbReference type="GO" id="GO:0008757">
    <property type="term" value="F:S-adenosylmethionine-dependent methyltransferase activity"/>
    <property type="evidence" value="ECO:0007669"/>
    <property type="project" value="InterPro"/>
</dbReference>
<keyword evidence="9" id="KW-1185">Reference proteome</keyword>
<sequence length="461" mass="52664">MKLPQDFIDKYTHLLGDEAPDFFESLDQDSVIGFRLNPLKNDYRNIKYSLNKTIDYTNDGFIGKVSGRSLEHQTGYVYSQDLSAMYVAIVADAKPGEKVLDLCAAPGGKSTQLAESMQNQGVLVSNEINYKRAKILAENMERIGAKNVVVTNESPDRLVSVFKHYFDKIVVDAPCSGEGMFRKDHAATKYWHKEYPNECAKLQKEILVQAMQMLKSGGELIYSTCTFAPEENEEIVSWLLENYDLTLEPIKRYDGMEPGRPAWGNGDPTISHTVRLMSHKFQGEGQFLAKFKDNTTENKFKVKKKKAKKSKGISPSEFELWNEFIKPFKSELSNLNINDLKLNGDYLYYYPQELPDIEKLKYMRPGLALGIFKKNRFEPSYALALSLNEVSDERVIKVTKEQWKQYVAGDVIPSNESKKNGWYLLETEGKYFAFGKLVNGTIKNFMPKGLRFTAIDESEYQ</sequence>
<evidence type="ECO:0000313" key="9">
    <source>
        <dbReference type="Proteomes" id="UP000051054"/>
    </source>
</evidence>
<dbReference type="CDD" id="cd21147">
    <property type="entry name" value="RsmF_methylt_CTD1"/>
    <property type="match status" value="1"/>
</dbReference>
<dbReference type="PATRIC" id="fig|1423755.3.peg.731"/>
<dbReference type="PANTHER" id="PTHR22807:SF30">
    <property type="entry name" value="28S RRNA (CYTOSINE(4447)-C(5))-METHYLTRANSFERASE-RELATED"/>
    <property type="match status" value="1"/>
</dbReference>
<dbReference type="CDD" id="cd02440">
    <property type="entry name" value="AdoMet_MTases"/>
    <property type="match status" value="1"/>
</dbReference>
<proteinExistence type="inferred from homology"/>
<dbReference type="InterPro" id="IPR023267">
    <property type="entry name" value="RCMT"/>
</dbReference>
<keyword evidence="2 6" id="KW-0489">Methyltransferase</keyword>
<dbReference type="InterPro" id="IPR027391">
    <property type="entry name" value="Nol1_Nop2_Fmu_2"/>
</dbReference>
<feature type="domain" description="SAM-dependent MTase RsmB/NOP-type" evidence="7">
    <location>
        <begin position="1"/>
        <end position="294"/>
    </location>
</feature>
<gene>
    <name evidence="8" type="ORF">FC40_GL000678</name>
</gene>
<name>A0A0R1WX76_9LACO</name>
<dbReference type="InterPro" id="IPR001678">
    <property type="entry name" value="MeTrfase_RsmB-F_NOP2_dom"/>
</dbReference>
<dbReference type="Pfam" id="PF17125">
    <property type="entry name" value="Methyltr_RsmF_N"/>
    <property type="match status" value="1"/>
</dbReference>
<dbReference type="GO" id="GO:0006396">
    <property type="term" value="P:RNA processing"/>
    <property type="evidence" value="ECO:0007669"/>
    <property type="project" value="InterPro"/>
</dbReference>
<dbReference type="SUPFAM" id="SSF53335">
    <property type="entry name" value="S-adenosyl-L-methionine-dependent methyltransferases"/>
    <property type="match status" value="1"/>
</dbReference>
<dbReference type="PROSITE" id="PS51686">
    <property type="entry name" value="SAM_MT_RSMB_NOP"/>
    <property type="match status" value="1"/>
</dbReference>
<dbReference type="InterPro" id="IPR029063">
    <property type="entry name" value="SAM-dependent_MTases_sf"/>
</dbReference>
<dbReference type="eggNOG" id="COG0144">
    <property type="taxonomic scope" value="Bacteria"/>
</dbReference>
<keyword evidence="4 6" id="KW-0949">S-adenosyl-L-methionine</keyword>
<dbReference type="STRING" id="1423755.FC40_GL000678"/>
<feature type="binding site" evidence="6">
    <location>
        <position position="127"/>
    </location>
    <ligand>
        <name>S-adenosyl-L-methionine</name>
        <dbReference type="ChEBI" id="CHEBI:59789"/>
    </ligand>
</feature>
<organism evidence="8 9">
    <name type="scientific">Ligilactobacillus hayakitensis DSM 18933 = JCM 14209</name>
    <dbReference type="NCBI Taxonomy" id="1423755"/>
    <lineage>
        <taxon>Bacteria</taxon>
        <taxon>Bacillati</taxon>
        <taxon>Bacillota</taxon>
        <taxon>Bacilli</taxon>
        <taxon>Lactobacillales</taxon>
        <taxon>Lactobacillaceae</taxon>
        <taxon>Ligilactobacillus</taxon>
    </lineage>
</organism>
<dbReference type="AlphaFoldDB" id="A0A0R1WX76"/>
<dbReference type="Pfam" id="PF17126">
    <property type="entry name" value="RsmF_methylt_CI"/>
    <property type="match status" value="1"/>
</dbReference>
<evidence type="ECO:0000256" key="4">
    <source>
        <dbReference type="ARBA" id="ARBA00022691"/>
    </source>
</evidence>
<dbReference type="InterPro" id="IPR011023">
    <property type="entry name" value="Nop2p"/>
</dbReference>
<comment type="caution">
    <text evidence="8">The sequence shown here is derived from an EMBL/GenBank/DDBJ whole genome shotgun (WGS) entry which is preliminary data.</text>
</comment>
<dbReference type="GO" id="GO:0003723">
    <property type="term" value="F:RNA binding"/>
    <property type="evidence" value="ECO:0007669"/>
    <property type="project" value="UniProtKB-UniRule"/>
</dbReference>
<dbReference type="InterPro" id="IPR049560">
    <property type="entry name" value="MeTrfase_RsmB-F_NOP2_cat"/>
</dbReference>
<dbReference type="GO" id="GO:0008173">
    <property type="term" value="F:RNA methyltransferase activity"/>
    <property type="evidence" value="ECO:0007669"/>
    <property type="project" value="InterPro"/>
</dbReference>
<feature type="binding site" evidence="6">
    <location>
        <position position="172"/>
    </location>
    <ligand>
        <name>S-adenosyl-L-methionine</name>
        <dbReference type="ChEBI" id="CHEBI:59789"/>
    </ligand>
</feature>
<comment type="caution">
    <text evidence="6">Lacks conserved residue(s) required for the propagation of feature annotation.</text>
</comment>
<dbReference type="InterPro" id="IPR031341">
    <property type="entry name" value="Methyltr_RsmF_N"/>
</dbReference>
<dbReference type="GO" id="GO:0001510">
    <property type="term" value="P:RNA methylation"/>
    <property type="evidence" value="ECO:0007669"/>
    <property type="project" value="InterPro"/>
</dbReference>
<dbReference type="Pfam" id="PF13636">
    <property type="entry name" value="Methyltranf_PUA"/>
    <property type="match status" value="1"/>
</dbReference>
<feature type="active site" description="Nucleophile" evidence="6">
    <location>
        <position position="225"/>
    </location>
</feature>
<reference evidence="8 9" key="1">
    <citation type="journal article" date="2015" name="Genome Announc.">
        <title>Expanding the biotechnology potential of lactobacilli through comparative genomics of 213 strains and associated genera.</title>
        <authorList>
            <person name="Sun Z."/>
            <person name="Harris H.M."/>
            <person name="McCann A."/>
            <person name="Guo C."/>
            <person name="Argimon S."/>
            <person name="Zhang W."/>
            <person name="Yang X."/>
            <person name="Jeffery I.B."/>
            <person name="Cooney J.C."/>
            <person name="Kagawa T.F."/>
            <person name="Liu W."/>
            <person name="Song Y."/>
            <person name="Salvetti E."/>
            <person name="Wrobel A."/>
            <person name="Rasinkangas P."/>
            <person name="Parkhill J."/>
            <person name="Rea M.C."/>
            <person name="O'Sullivan O."/>
            <person name="Ritari J."/>
            <person name="Douillard F.P."/>
            <person name="Paul Ross R."/>
            <person name="Yang R."/>
            <person name="Briner A.E."/>
            <person name="Felis G.E."/>
            <person name="de Vos W.M."/>
            <person name="Barrangou R."/>
            <person name="Klaenhammer T.R."/>
            <person name="Caufield P.W."/>
            <person name="Cui Y."/>
            <person name="Zhang H."/>
            <person name="O'Toole P.W."/>
        </authorList>
    </citation>
    <scope>NUCLEOTIDE SEQUENCE [LARGE SCALE GENOMIC DNA]</scope>
    <source>
        <strain evidence="8 9">DSM 18933</strain>
    </source>
</reference>
<dbReference type="Gene3D" id="3.40.50.150">
    <property type="entry name" value="Vaccinia Virus protein VP39"/>
    <property type="match status" value="1"/>
</dbReference>
<keyword evidence="5 6" id="KW-0694">RNA-binding</keyword>
<evidence type="ECO:0000256" key="1">
    <source>
        <dbReference type="ARBA" id="ARBA00022490"/>
    </source>
</evidence>